<dbReference type="PROSITE" id="PS51007">
    <property type="entry name" value="CYTC"/>
    <property type="match status" value="1"/>
</dbReference>
<dbReference type="InterPro" id="IPR009056">
    <property type="entry name" value="Cyt_c-like_dom"/>
</dbReference>
<dbReference type="InterPro" id="IPR011042">
    <property type="entry name" value="6-blade_b-propeller_TolB-like"/>
</dbReference>
<feature type="chain" id="PRO_5022135153" evidence="5">
    <location>
        <begin position="18"/>
        <end position="1001"/>
    </location>
</feature>
<dbReference type="InterPro" id="IPR055557">
    <property type="entry name" value="DUF7133"/>
</dbReference>
<evidence type="ECO:0000313" key="8">
    <source>
        <dbReference type="Proteomes" id="UP000319383"/>
    </source>
</evidence>
<dbReference type="GO" id="GO:0020037">
    <property type="term" value="F:heme binding"/>
    <property type="evidence" value="ECO:0007669"/>
    <property type="project" value="InterPro"/>
</dbReference>
<keyword evidence="3 4" id="KW-0408">Iron</keyword>
<dbReference type="Proteomes" id="UP000319383">
    <property type="component" value="Chromosome"/>
</dbReference>
<evidence type="ECO:0000256" key="2">
    <source>
        <dbReference type="ARBA" id="ARBA00022723"/>
    </source>
</evidence>
<protein>
    <submittedName>
        <fullName evidence="7">Cytochrome c</fullName>
    </submittedName>
</protein>
<feature type="signal peptide" evidence="5">
    <location>
        <begin position="1"/>
        <end position="17"/>
    </location>
</feature>
<dbReference type="InterPro" id="IPR011989">
    <property type="entry name" value="ARM-like"/>
</dbReference>
<evidence type="ECO:0000256" key="3">
    <source>
        <dbReference type="ARBA" id="ARBA00023004"/>
    </source>
</evidence>
<dbReference type="InterPro" id="IPR036909">
    <property type="entry name" value="Cyt_c-like_dom_sf"/>
</dbReference>
<keyword evidence="5" id="KW-0732">Signal</keyword>
<dbReference type="Gene3D" id="1.25.10.10">
    <property type="entry name" value="Leucine-rich Repeat Variant"/>
    <property type="match status" value="1"/>
</dbReference>
<evidence type="ECO:0000256" key="1">
    <source>
        <dbReference type="ARBA" id="ARBA00022617"/>
    </source>
</evidence>
<evidence type="ECO:0000256" key="4">
    <source>
        <dbReference type="PROSITE-ProRule" id="PRU00433"/>
    </source>
</evidence>
<dbReference type="InterPro" id="IPR013428">
    <property type="entry name" value="Membrane-bound_put_N"/>
</dbReference>
<dbReference type="NCBIfam" id="TIGR02603">
    <property type="entry name" value="CxxCH_TIGR02603"/>
    <property type="match status" value="1"/>
</dbReference>
<organism evidence="7 8">
    <name type="scientific">Symmachiella dynata</name>
    <dbReference type="NCBI Taxonomy" id="2527995"/>
    <lineage>
        <taxon>Bacteria</taxon>
        <taxon>Pseudomonadati</taxon>
        <taxon>Planctomycetota</taxon>
        <taxon>Planctomycetia</taxon>
        <taxon>Planctomycetales</taxon>
        <taxon>Planctomycetaceae</taxon>
        <taxon>Symmachiella</taxon>
    </lineage>
</organism>
<keyword evidence="1 4" id="KW-0349">Heme</keyword>
<name>A0A517ZMN3_9PLAN</name>
<dbReference type="InterPro" id="IPR013427">
    <property type="entry name" value="Haem-bd_dom_put"/>
</dbReference>
<evidence type="ECO:0000256" key="5">
    <source>
        <dbReference type="SAM" id="SignalP"/>
    </source>
</evidence>
<dbReference type="GO" id="GO:0046872">
    <property type="term" value="F:metal ion binding"/>
    <property type="evidence" value="ECO:0007669"/>
    <property type="project" value="UniProtKB-KW"/>
</dbReference>
<dbReference type="InterPro" id="IPR016024">
    <property type="entry name" value="ARM-type_fold"/>
</dbReference>
<evidence type="ECO:0000259" key="6">
    <source>
        <dbReference type="PROSITE" id="PS51007"/>
    </source>
</evidence>
<dbReference type="SUPFAM" id="SSF63829">
    <property type="entry name" value="Calcium-dependent phosphotriesterase"/>
    <property type="match status" value="1"/>
</dbReference>
<dbReference type="Pfam" id="PF13646">
    <property type="entry name" value="HEAT_2"/>
    <property type="match status" value="1"/>
</dbReference>
<dbReference type="Pfam" id="PF00034">
    <property type="entry name" value="Cytochrom_C"/>
    <property type="match status" value="1"/>
</dbReference>
<proteinExistence type="predicted"/>
<dbReference type="SUPFAM" id="SSF46626">
    <property type="entry name" value="Cytochrome c"/>
    <property type="match status" value="1"/>
</dbReference>
<feature type="domain" description="Cytochrome c" evidence="6">
    <location>
        <begin position="857"/>
        <end position="990"/>
    </location>
</feature>
<dbReference type="Pfam" id="PF23500">
    <property type="entry name" value="DUF7133"/>
    <property type="match status" value="1"/>
</dbReference>
<sequence precursor="true">MNIYVAKLLRFSLFACGCLFVAAQLDLLLATEKPAATTPIKSPLTIADSLANFQLHPDLKIELAAAEPDVIDPVAIRFDEQGRMWVVEMRDYPNGPGEGEPPRSRISVLEDRDGDGRFETSQVFADNLLFATGIQPWQGGVIVTVAGEVIYLKDTTGDGVADLRETWFSGFVAKNPQLRANHPTLALDNHVYVANGLRGGSVVTERQQWAGDAKPVSISGMDFRFDPLAGKPEGVSGVGQFGLSFDDFGNRFTCSNRNPCIHIVLADRYIKRNPFLAVGAVVNDVSPAGTISRVYPISNFWTTSTLHEGQFTAACGVTIYRGDALPAAFRGNSFTCEPTGNLVHRDVLTPSGATFASTPGRDKVEFLASPDTWFRPVNLTVGPDGALYVVDMYRAVIEHPQWMPEELRDRTDLEYGNDRGRIWRITPKNWKRPTEQPQLASATSEKLVEYLTHNNAWWRETSQRLLIERQARNVHPQLEKLVSGDAKPTAAVHALWTLNGLSLLSDDVIATGLAHSSPRVREQAVRLSESRQSKSQSLQAAVMKLADDDDPRVRFQTALSLGDATSNEERLTALADALAVGGADPWTRLAVFSAAPNHEQELLKRLWTKSVAPEKLAPLATEIAALVGSRQKPEEIGGVLQNLTTLPADMPDAAKRQLQAALISGLGQGLGRRGVKLDAMLNKLPAEFAGTQAAVQNVFQQAKSTAANAEPDLAARTAAIELLQYTTFADAGSTLMELIENDPAQAIRLASIDVLAGFHDDSIGPFLLTGFSGQTPAGRRAVINALLRNDSRATLLLDEIEAQTIAVAELGATNVNRLTKHKNPALKTRAGQLLASAIPADRKEVLAKYQAALTLKPDPQQGRALFEKNCSTCHRVSNIGVEIGPDIADSRTRQPAALLTDILNPNRAIDANYVSYSIVTEQGTTVTGIIAAETASSITIKQPEGKHVTVLRQDIDEVISNGISLMPEGLEKNLTLQQMADLIAFIKNWRYLDGNVPLRER</sequence>
<dbReference type="PANTHER" id="PTHR33546">
    <property type="entry name" value="LARGE, MULTIFUNCTIONAL SECRETED PROTEIN-RELATED"/>
    <property type="match status" value="1"/>
</dbReference>
<reference evidence="7 8" key="1">
    <citation type="submission" date="2019-02" db="EMBL/GenBank/DDBJ databases">
        <title>Deep-cultivation of Planctomycetes and their phenomic and genomic characterization uncovers novel biology.</title>
        <authorList>
            <person name="Wiegand S."/>
            <person name="Jogler M."/>
            <person name="Boedeker C."/>
            <person name="Pinto D."/>
            <person name="Vollmers J."/>
            <person name="Rivas-Marin E."/>
            <person name="Kohn T."/>
            <person name="Peeters S.H."/>
            <person name="Heuer A."/>
            <person name="Rast P."/>
            <person name="Oberbeckmann S."/>
            <person name="Bunk B."/>
            <person name="Jeske O."/>
            <person name="Meyerdierks A."/>
            <person name="Storesund J.E."/>
            <person name="Kallscheuer N."/>
            <person name="Luecker S."/>
            <person name="Lage O.M."/>
            <person name="Pohl T."/>
            <person name="Merkel B.J."/>
            <person name="Hornburger P."/>
            <person name="Mueller R.-W."/>
            <person name="Bruemmer F."/>
            <person name="Labrenz M."/>
            <person name="Spormann A.M."/>
            <person name="Op den Camp H."/>
            <person name="Overmann J."/>
            <person name="Amann R."/>
            <person name="Jetten M.S.M."/>
            <person name="Mascher T."/>
            <person name="Medema M.H."/>
            <person name="Devos D.P."/>
            <person name="Kaster A.-K."/>
            <person name="Ovreas L."/>
            <person name="Rohde M."/>
            <person name="Galperin M.Y."/>
            <person name="Jogler C."/>
        </authorList>
    </citation>
    <scope>NUCLEOTIDE SEQUENCE [LARGE SCALE GENOMIC DNA]</scope>
    <source>
        <strain evidence="7 8">Mal52</strain>
    </source>
</reference>
<dbReference type="Gene3D" id="2.120.10.30">
    <property type="entry name" value="TolB, C-terminal domain"/>
    <property type="match status" value="1"/>
</dbReference>
<accession>A0A517ZMN3</accession>
<dbReference type="KEGG" id="sdyn:Mal52_22160"/>
<dbReference type="GO" id="GO:0009055">
    <property type="term" value="F:electron transfer activity"/>
    <property type="evidence" value="ECO:0007669"/>
    <property type="project" value="InterPro"/>
</dbReference>
<gene>
    <name evidence="7" type="ORF">Mal52_22160</name>
</gene>
<dbReference type="PANTHER" id="PTHR33546:SF1">
    <property type="entry name" value="LARGE, MULTIFUNCTIONAL SECRETED PROTEIN"/>
    <property type="match status" value="1"/>
</dbReference>
<dbReference type="EMBL" id="CP036276">
    <property type="protein sequence ID" value="QDU43740.1"/>
    <property type="molecule type" value="Genomic_DNA"/>
</dbReference>
<dbReference type="AlphaFoldDB" id="A0A517ZMN3"/>
<dbReference type="Gene3D" id="1.10.760.10">
    <property type="entry name" value="Cytochrome c-like domain"/>
    <property type="match status" value="1"/>
</dbReference>
<dbReference type="SUPFAM" id="SSF48371">
    <property type="entry name" value="ARM repeat"/>
    <property type="match status" value="1"/>
</dbReference>
<dbReference type="NCBIfam" id="TIGR02604">
    <property type="entry name" value="Piru_Ver_Nterm"/>
    <property type="match status" value="1"/>
</dbReference>
<evidence type="ECO:0000313" key="7">
    <source>
        <dbReference type="EMBL" id="QDU43740.1"/>
    </source>
</evidence>
<keyword evidence="2 4" id="KW-0479">Metal-binding</keyword>
<keyword evidence="8" id="KW-1185">Reference proteome</keyword>
<dbReference type="RefSeq" id="WP_145376008.1">
    <property type="nucleotide sequence ID" value="NZ_CP036276.1"/>
</dbReference>